<dbReference type="InterPro" id="IPR017871">
    <property type="entry name" value="ABC_transporter-like_CS"/>
</dbReference>
<dbReference type="SMART" id="SM00382">
    <property type="entry name" value="AAA"/>
    <property type="match status" value="1"/>
</dbReference>
<proteinExistence type="predicted"/>
<keyword evidence="6" id="KW-1185">Reference proteome</keyword>
<keyword evidence="3 5" id="KW-0067">ATP-binding</keyword>
<dbReference type="GO" id="GO:0043190">
    <property type="term" value="C:ATP-binding cassette (ABC) transporter complex"/>
    <property type="evidence" value="ECO:0007669"/>
    <property type="project" value="InterPro"/>
</dbReference>
<evidence type="ECO:0000313" key="6">
    <source>
        <dbReference type="Proteomes" id="UP000523139"/>
    </source>
</evidence>
<keyword evidence="2" id="KW-0547">Nucleotide-binding</keyword>
<dbReference type="Gene3D" id="3.40.50.300">
    <property type="entry name" value="P-loop containing nucleotide triphosphate hydrolases"/>
    <property type="match status" value="1"/>
</dbReference>
<evidence type="ECO:0000256" key="2">
    <source>
        <dbReference type="ARBA" id="ARBA00022741"/>
    </source>
</evidence>
<dbReference type="SUPFAM" id="SSF50331">
    <property type="entry name" value="MOP-like"/>
    <property type="match status" value="1"/>
</dbReference>
<dbReference type="InterPro" id="IPR008995">
    <property type="entry name" value="Mo/tungstate-bd_C_term_dom"/>
</dbReference>
<dbReference type="FunFam" id="3.40.50.300:FF:000042">
    <property type="entry name" value="Maltose/maltodextrin ABC transporter, ATP-binding protein"/>
    <property type="match status" value="1"/>
</dbReference>
<dbReference type="InterPro" id="IPR050093">
    <property type="entry name" value="ABC_SmlMolc_Importer"/>
</dbReference>
<dbReference type="InterPro" id="IPR003593">
    <property type="entry name" value="AAA+_ATPase"/>
</dbReference>
<dbReference type="PROSITE" id="PS50893">
    <property type="entry name" value="ABC_TRANSPORTER_2"/>
    <property type="match status" value="1"/>
</dbReference>
<dbReference type="Proteomes" id="UP000523139">
    <property type="component" value="Unassembled WGS sequence"/>
</dbReference>
<dbReference type="InterPro" id="IPR013611">
    <property type="entry name" value="Transp-assoc_OB_typ2"/>
</dbReference>
<dbReference type="PROSITE" id="PS00211">
    <property type="entry name" value="ABC_TRANSPORTER_1"/>
    <property type="match status" value="1"/>
</dbReference>
<dbReference type="SUPFAM" id="SSF52540">
    <property type="entry name" value="P-loop containing nucleoside triphosphate hydrolases"/>
    <property type="match status" value="1"/>
</dbReference>
<feature type="domain" description="ABC transporter" evidence="4">
    <location>
        <begin position="11"/>
        <end position="244"/>
    </location>
</feature>
<evidence type="ECO:0000313" key="5">
    <source>
        <dbReference type="EMBL" id="NLS10730.1"/>
    </source>
</evidence>
<dbReference type="PANTHER" id="PTHR42781">
    <property type="entry name" value="SPERMIDINE/PUTRESCINE IMPORT ATP-BINDING PROTEIN POTA"/>
    <property type="match status" value="1"/>
</dbReference>
<evidence type="ECO:0000256" key="1">
    <source>
        <dbReference type="ARBA" id="ARBA00022448"/>
    </source>
</evidence>
<organism evidence="5 6">
    <name type="scientific">Nesterenkonia sedimenti</name>
    <dbReference type="NCBI Taxonomy" id="1463632"/>
    <lineage>
        <taxon>Bacteria</taxon>
        <taxon>Bacillati</taxon>
        <taxon>Actinomycetota</taxon>
        <taxon>Actinomycetes</taxon>
        <taxon>Micrococcales</taxon>
        <taxon>Micrococcaceae</taxon>
        <taxon>Nesterenkonia</taxon>
    </lineage>
</organism>
<evidence type="ECO:0000256" key="3">
    <source>
        <dbReference type="ARBA" id="ARBA00022840"/>
    </source>
</evidence>
<dbReference type="InterPro" id="IPR003439">
    <property type="entry name" value="ABC_transporter-like_ATP-bd"/>
</dbReference>
<dbReference type="PANTHER" id="PTHR42781:SF4">
    <property type="entry name" value="SPERMIDINE_PUTRESCINE IMPORT ATP-BINDING PROTEIN POTA"/>
    <property type="match status" value="1"/>
</dbReference>
<dbReference type="AlphaFoldDB" id="A0A7X8TKZ8"/>
<dbReference type="Pfam" id="PF00005">
    <property type="entry name" value="ABC_tran"/>
    <property type="match status" value="1"/>
</dbReference>
<gene>
    <name evidence="5" type="ORF">HGQ17_12150</name>
</gene>
<evidence type="ECO:0000259" key="4">
    <source>
        <dbReference type="PROSITE" id="PS50893"/>
    </source>
</evidence>
<reference evidence="5 6" key="1">
    <citation type="submission" date="2020-04" db="EMBL/GenBank/DDBJ databases">
        <title>Nesterenkonia sp. nov., isolated from marine sediment.</title>
        <authorList>
            <person name="Zhang G."/>
        </authorList>
    </citation>
    <scope>NUCLEOTIDE SEQUENCE [LARGE SCALE GENOMIC DNA]</scope>
    <source>
        <strain evidence="5 6">MY13</strain>
    </source>
</reference>
<comment type="caution">
    <text evidence="5">The sequence shown here is derived from an EMBL/GenBank/DDBJ whole genome shotgun (WGS) entry which is preliminary data.</text>
</comment>
<sequence length="364" mass="40144">MHQTRSASGRLELTDLVKIYEPGSDVRAVDGVSLQIEPGEFVTLLGPSGCGKTTILRTVAGFETPTSGSLTLDGKNLLRQSPSRRPVSMVFQSYALFPHMTVRENVGYGLKAAGIRTRQVNERVDEALESMSLSPYADRAPAQLSGGQQQRVALARAMVTRPEVMLFDEPLSNLDAALREHMRLEIRRLQRQLGTTALYVTHDQAEAMAMSDRVVVMNSGRIEQVGPPREIYRRPASRFVAGFVGRANFFDIQRRSADETSAEVELWGRVYTVPAHPRARETEDLTLLVRPESLKLTPESGESGPATAVVTAAVFMGDRVEYELTSGESRLLATVMDPAEDQIIPEGSQVRLDLIPERAWLLPA</sequence>
<dbReference type="GO" id="GO:0140359">
    <property type="term" value="F:ABC-type transporter activity"/>
    <property type="evidence" value="ECO:0007669"/>
    <property type="project" value="UniProtKB-ARBA"/>
</dbReference>
<name>A0A7X8TKZ8_9MICC</name>
<keyword evidence="1" id="KW-0813">Transport</keyword>
<dbReference type="Pfam" id="PF08402">
    <property type="entry name" value="TOBE_2"/>
    <property type="match status" value="1"/>
</dbReference>
<dbReference type="Gene3D" id="2.40.50.100">
    <property type="match status" value="1"/>
</dbReference>
<dbReference type="GO" id="GO:0005524">
    <property type="term" value="F:ATP binding"/>
    <property type="evidence" value="ECO:0007669"/>
    <property type="project" value="UniProtKB-KW"/>
</dbReference>
<dbReference type="EMBL" id="JABAHY010000014">
    <property type="protein sequence ID" value="NLS10730.1"/>
    <property type="molecule type" value="Genomic_DNA"/>
</dbReference>
<protein>
    <submittedName>
        <fullName evidence="5">ABC transporter ATP-binding protein</fullName>
    </submittedName>
</protein>
<dbReference type="GO" id="GO:0016887">
    <property type="term" value="F:ATP hydrolysis activity"/>
    <property type="evidence" value="ECO:0007669"/>
    <property type="project" value="InterPro"/>
</dbReference>
<dbReference type="InterPro" id="IPR027417">
    <property type="entry name" value="P-loop_NTPase"/>
</dbReference>
<accession>A0A7X8TKZ8</accession>